<organism evidence="5 6">
    <name type="scientific">Spirosoma arboris</name>
    <dbReference type="NCBI Taxonomy" id="2682092"/>
    <lineage>
        <taxon>Bacteria</taxon>
        <taxon>Pseudomonadati</taxon>
        <taxon>Bacteroidota</taxon>
        <taxon>Cytophagia</taxon>
        <taxon>Cytophagales</taxon>
        <taxon>Cytophagaceae</taxon>
        <taxon>Spirosoma</taxon>
    </lineage>
</organism>
<feature type="domain" description="HTH araC/xylS-type" evidence="4">
    <location>
        <begin position="166"/>
        <end position="264"/>
    </location>
</feature>
<evidence type="ECO:0000259" key="4">
    <source>
        <dbReference type="PROSITE" id="PS01124"/>
    </source>
</evidence>
<keyword evidence="3" id="KW-0804">Transcription</keyword>
<dbReference type="InterPro" id="IPR050204">
    <property type="entry name" value="AraC_XylS_family_regulators"/>
</dbReference>
<dbReference type="GO" id="GO:0003700">
    <property type="term" value="F:DNA-binding transcription factor activity"/>
    <property type="evidence" value="ECO:0007669"/>
    <property type="project" value="InterPro"/>
</dbReference>
<evidence type="ECO:0000256" key="2">
    <source>
        <dbReference type="ARBA" id="ARBA00023125"/>
    </source>
</evidence>
<reference evidence="5 6" key="1">
    <citation type="submission" date="2019-12" db="EMBL/GenBank/DDBJ databases">
        <title>Spirosoma sp. HMF4905 genome sequencing and assembly.</title>
        <authorList>
            <person name="Kang H."/>
            <person name="Cha I."/>
            <person name="Kim H."/>
            <person name="Joh K."/>
        </authorList>
    </citation>
    <scope>NUCLEOTIDE SEQUENCE [LARGE SCALE GENOMIC DNA]</scope>
    <source>
        <strain evidence="5 6">HMF4905</strain>
    </source>
</reference>
<dbReference type="Pfam" id="PF12833">
    <property type="entry name" value="HTH_18"/>
    <property type="match status" value="1"/>
</dbReference>
<dbReference type="SUPFAM" id="SSF46689">
    <property type="entry name" value="Homeodomain-like"/>
    <property type="match status" value="2"/>
</dbReference>
<dbReference type="PROSITE" id="PS01124">
    <property type="entry name" value="HTH_ARAC_FAMILY_2"/>
    <property type="match status" value="1"/>
</dbReference>
<keyword evidence="6" id="KW-1185">Reference proteome</keyword>
<evidence type="ECO:0000256" key="3">
    <source>
        <dbReference type="ARBA" id="ARBA00023163"/>
    </source>
</evidence>
<dbReference type="SMART" id="SM00342">
    <property type="entry name" value="HTH_ARAC"/>
    <property type="match status" value="1"/>
</dbReference>
<dbReference type="GO" id="GO:0043565">
    <property type="term" value="F:sequence-specific DNA binding"/>
    <property type="evidence" value="ECO:0007669"/>
    <property type="project" value="InterPro"/>
</dbReference>
<dbReference type="InterPro" id="IPR018060">
    <property type="entry name" value="HTH_AraC"/>
</dbReference>
<name>A0A7K1SHV0_9BACT</name>
<dbReference type="EMBL" id="WPIN01000011">
    <property type="protein sequence ID" value="MVM33389.1"/>
    <property type="molecule type" value="Genomic_DNA"/>
</dbReference>
<comment type="caution">
    <text evidence="5">The sequence shown here is derived from an EMBL/GenBank/DDBJ whole genome shotgun (WGS) entry which is preliminary data.</text>
</comment>
<dbReference type="PANTHER" id="PTHR46796">
    <property type="entry name" value="HTH-TYPE TRANSCRIPTIONAL ACTIVATOR RHAS-RELATED"/>
    <property type="match status" value="1"/>
</dbReference>
<evidence type="ECO:0000256" key="1">
    <source>
        <dbReference type="ARBA" id="ARBA00023015"/>
    </source>
</evidence>
<dbReference type="Proteomes" id="UP000436006">
    <property type="component" value="Unassembled WGS sequence"/>
</dbReference>
<dbReference type="AlphaFoldDB" id="A0A7K1SHV0"/>
<dbReference type="InterPro" id="IPR009057">
    <property type="entry name" value="Homeodomain-like_sf"/>
</dbReference>
<keyword evidence="1" id="KW-0805">Transcription regulation</keyword>
<sequence length="264" mass="30810">MYILNQGEFLGHISRRFDTHQGLTLIETVYHTYVYQGSHFHQNTHLTLFLQGGTFEKRKHLSDDVRPGNLRFYYSGEIHQNLNTRFPSKNINLDISADFFSKQQLDEADIDRALVKNPHARAILLKMYKEALLPDRFSNDSILMLFHQLIDPTTSFQRKKKPAWVIQLNELLQDCWSEPTSLAELSRILKVNPITISKHFPRYFGCTLSEYIRRVKVSRALQRIRQPAVSLTALAYECGFADQSHFTRILKEQTGFLPKQLQKL</sequence>
<gene>
    <name evidence="5" type="ORF">GO755_25340</name>
</gene>
<accession>A0A7K1SHV0</accession>
<evidence type="ECO:0000313" key="5">
    <source>
        <dbReference type="EMBL" id="MVM33389.1"/>
    </source>
</evidence>
<keyword evidence="2" id="KW-0238">DNA-binding</keyword>
<evidence type="ECO:0000313" key="6">
    <source>
        <dbReference type="Proteomes" id="UP000436006"/>
    </source>
</evidence>
<proteinExistence type="predicted"/>
<dbReference type="Gene3D" id="1.10.10.60">
    <property type="entry name" value="Homeodomain-like"/>
    <property type="match status" value="1"/>
</dbReference>
<dbReference type="RefSeq" id="WP_157588109.1">
    <property type="nucleotide sequence ID" value="NZ_WPIN01000011.1"/>
</dbReference>
<protein>
    <submittedName>
        <fullName evidence="5">Helix-turn-helix domain-containing protein</fullName>
    </submittedName>
</protein>